<dbReference type="HOGENOM" id="CLU_017286_2_1_1"/>
<dbReference type="Gene3D" id="3.40.390.10">
    <property type="entry name" value="Collagenase (Catalytic Domain)"/>
    <property type="match status" value="1"/>
</dbReference>
<evidence type="ECO:0000313" key="5">
    <source>
        <dbReference type="Proteomes" id="UP000007303"/>
    </source>
</evidence>
<dbReference type="GeneTree" id="ENSGT00940000163716"/>
<reference evidence="4" key="2">
    <citation type="submission" date="2025-08" db="UniProtKB">
        <authorList>
            <consortium name="Ensembl"/>
        </authorList>
    </citation>
    <scope>IDENTIFICATION</scope>
</reference>
<keyword evidence="5" id="KW-1185">Reference proteome</keyword>
<proteinExistence type="predicted"/>
<comment type="cofactor">
    <cofactor evidence="1 2">
        <name>Zn(2+)</name>
        <dbReference type="ChEBI" id="CHEBI:29105"/>
    </cofactor>
    <text evidence="1 2">Binds 1 zinc ion per subunit.</text>
</comment>
<keyword evidence="1 2" id="KW-0378">Hydrolase</keyword>
<feature type="domain" description="Peptidase M12A" evidence="3">
    <location>
        <begin position="72"/>
        <end position="270"/>
    </location>
</feature>
<keyword evidence="1 2" id="KW-0479">Metal-binding</keyword>
<dbReference type="InterPro" id="IPR006026">
    <property type="entry name" value="Peptidase_Metallo"/>
</dbReference>
<reference evidence="5" key="1">
    <citation type="journal article" date="2004" name="Nature">
        <title>Genome duplication in the teleost fish Tetraodon nigroviridis reveals the early vertebrate proto-karyotype.</title>
        <authorList>
            <person name="Jaillon O."/>
            <person name="Aury J.-M."/>
            <person name="Brunet F."/>
            <person name="Petit J.-L."/>
            <person name="Stange-Thomann N."/>
            <person name="Mauceli E."/>
            <person name="Bouneau L."/>
            <person name="Fischer C."/>
            <person name="Ozouf-Costaz C."/>
            <person name="Bernot A."/>
            <person name="Nicaud S."/>
            <person name="Jaffe D."/>
            <person name="Fisher S."/>
            <person name="Lutfalla G."/>
            <person name="Dossat C."/>
            <person name="Segurens B."/>
            <person name="Dasilva C."/>
            <person name="Salanoubat M."/>
            <person name="Levy M."/>
            <person name="Boudet N."/>
            <person name="Castellano S."/>
            <person name="Anthouard V."/>
            <person name="Jubin C."/>
            <person name="Castelli V."/>
            <person name="Katinka M."/>
            <person name="Vacherie B."/>
            <person name="Biemont C."/>
            <person name="Skalli Z."/>
            <person name="Cattolico L."/>
            <person name="Poulain J."/>
            <person name="De Berardinis V."/>
            <person name="Cruaud C."/>
            <person name="Duprat S."/>
            <person name="Brottier P."/>
            <person name="Coutanceau J.-P."/>
            <person name="Gouzy J."/>
            <person name="Parra G."/>
            <person name="Lardier G."/>
            <person name="Chapple C."/>
            <person name="McKernan K.J."/>
            <person name="McEwan P."/>
            <person name="Bosak S."/>
            <person name="Kellis M."/>
            <person name="Volff J.-N."/>
            <person name="Guigo R."/>
            <person name="Zody M.C."/>
            <person name="Mesirov J."/>
            <person name="Lindblad-Toh K."/>
            <person name="Birren B."/>
            <person name="Nusbaum C."/>
            <person name="Kahn D."/>
            <person name="Robinson-Rechavi M."/>
            <person name="Laudet V."/>
            <person name="Schachter V."/>
            <person name="Quetier F."/>
            <person name="Saurin W."/>
            <person name="Scarpelli C."/>
            <person name="Wincker P."/>
            <person name="Lander E.S."/>
            <person name="Weissenbach J."/>
            <person name="Roest Crollius H."/>
        </authorList>
    </citation>
    <scope>NUCLEOTIDE SEQUENCE [LARGE SCALE GENOMIC DNA]</scope>
</reference>
<dbReference type="AlphaFoldDB" id="H3C6T5"/>
<feature type="active site" evidence="1">
    <location>
        <position position="172"/>
    </location>
</feature>
<dbReference type="Proteomes" id="UP000007303">
    <property type="component" value="Unassembled WGS sequence"/>
</dbReference>
<name>H3C6T5_TETNG</name>
<dbReference type="GO" id="GO:0008270">
    <property type="term" value="F:zinc ion binding"/>
    <property type="evidence" value="ECO:0007669"/>
    <property type="project" value="UniProtKB-UniRule"/>
</dbReference>
<dbReference type="EC" id="3.4.24.-" evidence="2"/>
<dbReference type="Pfam" id="PF01400">
    <property type="entry name" value="Astacin"/>
    <property type="match status" value="1"/>
</dbReference>
<feature type="chain" id="PRO_5005134194" description="Metalloendopeptidase" evidence="2">
    <location>
        <begin position="23"/>
        <end position="270"/>
    </location>
</feature>
<dbReference type="InterPro" id="IPR024079">
    <property type="entry name" value="MetalloPept_cat_dom_sf"/>
</dbReference>
<dbReference type="SUPFAM" id="SSF55486">
    <property type="entry name" value="Metalloproteases ('zincins'), catalytic domain"/>
    <property type="match status" value="1"/>
</dbReference>
<keyword evidence="1 2" id="KW-0645">Protease</keyword>
<feature type="binding site" evidence="1">
    <location>
        <position position="171"/>
    </location>
    <ligand>
        <name>Zn(2+)</name>
        <dbReference type="ChEBI" id="CHEBI:29105"/>
        <note>catalytic</note>
    </ligand>
</feature>
<keyword evidence="1 2" id="KW-0862">Zinc</keyword>
<dbReference type="InterPro" id="IPR001506">
    <property type="entry name" value="Peptidase_M12A"/>
</dbReference>
<dbReference type="PRINTS" id="PR00480">
    <property type="entry name" value="ASTACIN"/>
</dbReference>
<evidence type="ECO:0000259" key="3">
    <source>
        <dbReference type="PROSITE" id="PS51864"/>
    </source>
</evidence>
<dbReference type="InParanoid" id="H3C6T5"/>
<dbReference type="GO" id="GO:0006508">
    <property type="term" value="P:proteolysis"/>
    <property type="evidence" value="ECO:0007669"/>
    <property type="project" value="UniProtKB-KW"/>
</dbReference>
<keyword evidence="1 2" id="KW-0482">Metalloprotease</keyword>
<evidence type="ECO:0000313" key="4">
    <source>
        <dbReference type="Ensembl" id="ENSTNIP00000003956.1"/>
    </source>
</evidence>
<feature type="signal peptide" evidence="2">
    <location>
        <begin position="1"/>
        <end position="22"/>
    </location>
</feature>
<evidence type="ECO:0000256" key="2">
    <source>
        <dbReference type="RuleBase" id="RU361183"/>
    </source>
</evidence>
<sequence>VTAMLVFSWALLTLTLVLGAKAKELLEVTIDETTGELSVGELLERANRDHHPKAGEPPLVEGDIAVRTDGKNADPCTSRGCLWNKWSDGKVYIPYYIADHYDSRERAVIVRALESFSGFSCIRFRPYQSGDYERLNIESRDGCYSYVGRIGGIQALSLSRLGCVYHGTVQHELLHALGFHHEQTRSDRDNHIQVVWDNILDGKKHNFNKIATLNQGTSYDYNSVMQYHRTAFSKNGLPTMVPIPNSNISFGQATQMSKNDIDRLNRLYKC</sequence>
<protein>
    <recommendedName>
        <fullName evidence="2">Metalloendopeptidase</fullName>
        <ecNumber evidence="2">3.4.24.-</ecNumber>
    </recommendedName>
</protein>
<feature type="binding site" evidence="1">
    <location>
        <position position="181"/>
    </location>
    <ligand>
        <name>Zn(2+)</name>
        <dbReference type="ChEBI" id="CHEBI:29105"/>
        <note>catalytic</note>
    </ligand>
</feature>
<dbReference type="PANTHER" id="PTHR10127">
    <property type="entry name" value="DISCOIDIN, CUB, EGF, LAMININ , AND ZINC METALLOPROTEASE DOMAIN CONTAINING"/>
    <property type="match status" value="1"/>
</dbReference>
<dbReference type="Ensembl" id="ENSTNIT00000002674.1">
    <property type="protein sequence ID" value="ENSTNIP00000003956.1"/>
    <property type="gene ID" value="ENSTNIG00000000310.1"/>
</dbReference>
<feature type="binding site" evidence="1">
    <location>
        <position position="175"/>
    </location>
    <ligand>
        <name>Zn(2+)</name>
        <dbReference type="ChEBI" id="CHEBI:29105"/>
        <note>catalytic</note>
    </ligand>
</feature>
<dbReference type="PROSITE" id="PS51864">
    <property type="entry name" value="ASTACIN"/>
    <property type="match status" value="1"/>
</dbReference>
<comment type="caution">
    <text evidence="1">Lacks conserved residue(s) required for the propagation of feature annotation.</text>
</comment>
<dbReference type="GO" id="GO:0004222">
    <property type="term" value="F:metalloendopeptidase activity"/>
    <property type="evidence" value="ECO:0007669"/>
    <property type="project" value="UniProtKB-UniRule"/>
</dbReference>
<dbReference type="OMA" id="QNGDREW"/>
<reference evidence="4" key="3">
    <citation type="submission" date="2025-09" db="UniProtKB">
        <authorList>
            <consortium name="Ensembl"/>
        </authorList>
    </citation>
    <scope>IDENTIFICATION</scope>
</reference>
<keyword evidence="2" id="KW-0732">Signal</keyword>
<accession>H3C6T5</accession>
<dbReference type="PANTHER" id="PTHR10127:SF779">
    <property type="entry name" value="METALLOENDOPEPTIDASE"/>
    <property type="match status" value="1"/>
</dbReference>
<organism evidence="4 5">
    <name type="scientific">Tetraodon nigroviridis</name>
    <name type="common">Spotted green pufferfish</name>
    <name type="synonym">Chelonodon nigroviridis</name>
    <dbReference type="NCBI Taxonomy" id="99883"/>
    <lineage>
        <taxon>Eukaryota</taxon>
        <taxon>Metazoa</taxon>
        <taxon>Chordata</taxon>
        <taxon>Craniata</taxon>
        <taxon>Vertebrata</taxon>
        <taxon>Euteleostomi</taxon>
        <taxon>Actinopterygii</taxon>
        <taxon>Neopterygii</taxon>
        <taxon>Teleostei</taxon>
        <taxon>Neoteleostei</taxon>
        <taxon>Acanthomorphata</taxon>
        <taxon>Eupercaria</taxon>
        <taxon>Tetraodontiformes</taxon>
        <taxon>Tetradontoidea</taxon>
        <taxon>Tetraodontidae</taxon>
        <taxon>Tetraodon</taxon>
    </lineage>
</organism>
<evidence type="ECO:0000256" key="1">
    <source>
        <dbReference type="PROSITE-ProRule" id="PRU01211"/>
    </source>
</evidence>
<dbReference type="SMART" id="SM00235">
    <property type="entry name" value="ZnMc"/>
    <property type="match status" value="1"/>
</dbReference>
<dbReference type="STRING" id="99883.ENSTNIP00000003956"/>